<feature type="domain" description="Myb-like" evidence="7">
    <location>
        <begin position="57"/>
        <end position="107"/>
    </location>
</feature>
<protein>
    <submittedName>
        <fullName evidence="9">Uncharacterized protein</fullName>
    </submittedName>
</protein>
<evidence type="ECO:0000313" key="10">
    <source>
        <dbReference type="Proteomes" id="UP001472677"/>
    </source>
</evidence>
<dbReference type="PANTHER" id="PTHR47997">
    <property type="entry name" value="MYB DOMAIN PROTEIN 55"/>
    <property type="match status" value="1"/>
</dbReference>
<evidence type="ECO:0000256" key="3">
    <source>
        <dbReference type="ARBA" id="ARBA00023015"/>
    </source>
</evidence>
<keyword evidence="5" id="KW-0804">Transcription</keyword>
<dbReference type="InterPro" id="IPR009057">
    <property type="entry name" value="Homeodomain-like_sf"/>
</dbReference>
<gene>
    <name evidence="9" type="ORF">V6N12_026653</name>
</gene>
<dbReference type="Pfam" id="PF00249">
    <property type="entry name" value="Myb_DNA-binding"/>
    <property type="match status" value="2"/>
</dbReference>
<dbReference type="Gene3D" id="1.10.10.60">
    <property type="entry name" value="Homeodomain-like"/>
    <property type="match status" value="2"/>
</dbReference>
<feature type="domain" description="HTH myb-type" evidence="8">
    <location>
        <begin position="57"/>
        <end position="111"/>
    </location>
</feature>
<keyword evidence="2" id="KW-0677">Repeat</keyword>
<dbReference type="InterPro" id="IPR017930">
    <property type="entry name" value="Myb_dom"/>
</dbReference>
<keyword evidence="4" id="KW-0238">DNA-binding</keyword>
<reference evidence="9 10" key="1">
    <citation type="journal article" date="2024" name="G3 (Bethesda)">
        <title>Genome assembly of Hibiscus sabdariffa L. provides insights into metabolisms of medicinal natural products.</title>
        <authorList>
            <person name="Kim T."/>
        </authorList>
    </citation>
    <scope>NUCLEOTIDE SEQUENCE [LARGE SCALE GENOMIC DNA]</scope>
    <source>
        <strain evidence="9">TK-2024</strain>
        <tissue evidence="9">Old leaves</tissue>
    </source>
</reference>
<dbReference type="PROSITE" id="PS51294">
    <property type="entry name" value="HTH_MYB"/>
    <property type="match status" value="2"/>
</dbReference>
<keyword evidence="3" id="KW-0805">Transcription regulation</keyword>
<comment type="caution">
    <text evidence="9">The sequence shown here is derived from an EMBL/GenBank/DDBJ whole genome shotgun (WGS) entry which is preliminary data.</text>
</comment>
<dbReference type="Proteomes" id="UP001472677">
    <property type="component" value="Unassembled WGS sequence"/>
</dbReference>
<keyword evidence="10" id="KW-1185">Reference proteome</keyword>
<name>A0ABR2DVK6_9ROSI</name>
<dbReference type="SUPFAM" id="SSF46689">
    <property type="entry name" value="Homeodomain-like"/>
    <property type="match status" value="1"/>
</dbReference>
<dbReference type="PANTHER" id="PTHR47997:SF28">
    <property type="entry name" value="TRANSCRIPTION FACTOR MYB15-LIKE"/>
    <property type="match status" value="1"/>
</dbReference>
<proteinExistence type="predicted"/>
<evidence type="ECO:0000256" key="4">
    <source>
        <dbReference type="ARBA" id="ARBA00023125"/>
    </source>
</evidence>
<feature type="domain" description="HTH myb-type" evidence="8">
    <location>
        <begin position="8"/>
        <end position="56"/>
    </location>
</feature>
<dbReference type="CDD" id="cd00167">
    <property type="entry name" value="SANT"/>
    <property type="match status" value="2"/>
</dbReference>
<feature type="domain" description="Myb-like" evidence="7">
    <location>
        <begin position="4"/>
        <end position="56"/>
    </location>
</feature>
<accession>A0ABR2DVK6</accession>
<dbReference type="InterPro" id="IPR001005">
    <property type="entry name" value="SANT/Myb"/>
</dbReference>
<evidence type="ECO:0000256" key="6">
    <source>
        <dbReference type="ARBA" id="ARBA00023242"/>
    </source>
</evidence>
<evidence type="ECO:0000259" key="8">
    <source>
        <dbReference type="PROSITE" id="PS51294"/>
    </source>
</evidence>
<sequence length="278" mass="32312">MVRQPYPKKGTWTPDEDHKLIAYIVRYGIWNWNEMPRFAGLQRSGKSCRLRWMNYLRPNVRRGNFNREEEETIIRLQKQLGNRWSAIAARLPHRTDNDIKNYWNTRLKKRVILQNNNSASSATTETSFSVEENSSDAESSALLNIPTTADFPEPFAYSNPFSPLSCHQTVEVDNSYSMEENSPDADSLILPYIPTMADFPEPLTYGTTFSSSGCHQTVEIDNSYSTRETFVSSEYYWEIPSFLEQPLIDEGLDREALWYSHHQNLYDPVNDFWVNPLV</sequence>
<evidence type="ECO:0000259" key="7">
    <source>
        <dbReference type="PROSITE" id="PS50090"/>
    </source>
</evidence>
<dbReference type="InterPro" id="IPR051953">
    <property type="entry name" value="Plant_SW-associated_TFs"/>
</dbReference>
<dbReference type="EMBL" id="JBBPBM010000023">
    <property type="protein sequence ID" value="KAK8545835.1"/>
    <property type="molecule type" value="Genomic_DNA"/>
</dbReference>
<evidence type="ECO:0000256" key="1">
    <source>
        <dbReference type="ARBA" id="ARBA00004123"/>
    </source>
</evidence>
<dbReference type="PROSITE" id="PS50090">
    <property type="entry name" value="MYB_LIKE"/>
    <property type="match status" value="2"/>
</dbReference>
<evidence type="ECO:0000256" key="5">
    <source>
        <dbReference type="ARBA" id="ARBA00023163"/>
    </source>
</evidence>
<keyword evidence="6" id="KW-0539">Nucleus</keyword>
<evidence type="ECO:0000313" key="9">
    <source>
        <dbReference type="EMBL" id="KAK8545835.1"/>
    </source>
</evidence>
<evidence type="ECO:0000256" key="2">
    <source>
        <dbReference type="ARBA" id="ARBA00022737"/>
    </source>
</evidence>
<organism evidence="9 10">
    <name type="scientific">Hibiscus sabdariffa</name>
    <name type="common">roselle</name>
    <dbReference type="NCBI Taxonomy" id="183260"/>
    <lineage>
        <taxon>Eukaryota</taxon>
        <taxon>Viridiplantae</taxon>
        <taxon>Streptophyta</taxon>
        <taxon>Embryophyta</taxon>
        <taxon>Tracheophyta</taxon>
        <taxon>Spermatophyta</taxon>
        <taxon>Magnoliopsida</taxon>
        <taxon>eudicotyledons</taxon>
        <taxon>Gunneridae</taxon>
        <taxon>Pentapetalae</taxon>
        <taxon>rosids</taxon>
        <taxon>malvids</taxon>
        <taxon>Malvales</taxon>
        <taxon>Malvaceae</taxon>
        <taxon>Malvoideae</taxon>
        <taxon>Hibiscus</taxon>
    </lineage>
</organism>
<dbReference type="SMART" id="SM00717">
    <property type="entry name" value="SANT"/>
    <property type="match status" value="2"/>
</dbReference>
<comment type="subcellular location">
    <subcellularLocation>
        <location evidence="1">Nucleus</location>
    </subcellularLocation>
</comment>